<dbReference type="GO" id="GO:0003735">
    <property type="term" value="F:structural constituent of ribosome"/>
    <property type="evidence" value="ECO:0007669"/>
    <property type="project" value="InterPro"/>
</dbReference>
<evidence type="ECO:0000256" key="2">
    <source>
        <dbReference type="ARBA" id="ARBA00022980"/>
    </source>
</evidence>
<protein>
    <submittedName>
        <fullName evidence="4">28S ribosomal protein S9, mitochondrial</fullName>
    </submittedName>
</protein>
<dbReference type="InterPro" id="IPR014721">
    <property type="entry name" value="Ribsml_uS5_D2-typ_fold_subgr"/>
</dbReference>
<dbReference type="GO" id="GO:0003723">
    <property type="term" value="F:RNA binding"/>
    <property type="evidence" value="ECO:0007669"/>
    <property type="project" value="TreeGrafter"/>
</dbReference>
<dbReference type="Gene3D" id="3.30.230.10">
    <property type="match status" value="1"/>
</dbReference>
<dbReference type="AlphaFoldDB" id="A0A210QIC6"/>
<comment type="caution">
    <text evidence="4">The sequence shown here is derived from an EMBL/GenBank/DDBJ whole genome shotgun (WGS) entry which is preliminary data.</text>
</comment>
<accession>A0A210QIC6</accession>
<proteinExistence type="inferred from homology"/>
<organism evidence="4 5">
    <name type="scientific">Mizuhopecten yessoensis</name>
    <name type="common">Japanese scallop</name>
    <name type="synonym">Patinopecten yessoensis</name>
    <dbReference type="NCBI Taxonomy" id="6573"/>
    <lineage>
        <taxon>Eukaryota</taxon>
        <taxon>Metazoa</taxon>
        <taxon>Spiralia</taxon>
        <taxon>Lophotrochozoa</taxon>
        <taxon>Mollusca</taxon>
        <taxon>Bivalvia</taxon>
        <taxon>Autobranchia</taxon>
        <taxon>Pteriomorphia</taxon>
        <taxon>Pectinida</taxon>
        <taxon>Pectinoidea</taxon>
        <taxon>Pectinidae</taxon>
        <taxon>Mizuhopecten</taxon>
    </lineage>
</organism>
<reference evidence="4 5" key="1">
    <citation type="journal article" date="2017" name="Nat. Ecol. Evol.">
        <title>Scallop genome provides insights into evolution of bilaterian karyotype and development.</title>
        <authorList>
            <person name="Wang S."/>
            <person name="Zhang J."/>
            <person name="Jiao W."/>
            <person name="Li J."/>
            <person name="Xun X."/>
            <person name="Sun Y."/>
            <person name="Guo X."/>
            <person name="Huan P."/>
            <person name="Dong B."/>
            <person name="Zhang L."/>
            <person name="Hu X."/>
            <person name="Sun X."/>
            <person name="Wang J."/>
            <person name="Zhao C."/>
            <person name="Wang Y."/>
            <person name="Wang D."/>
            <person name="Huang X."/>
            <person name="Wang R."/>
            <person name="Lv J."/>
            <person name="Li Y."/>
            <person name="Zhang Z."/>
            <person name="Liu B."/>
            <person name="Lu W."/>
            <person name="Hui Y."/>
            <person name="Liang J."/>
            <person name="Zhou Z."/>
            <person name="Hou R."/>
            <person name="Li X."/>
            <person name="Liu Y."/>
            <person name="Li H."/>
            <person name="Ning X."/>
            <person name="Lin Y."/>
            <person name="Zhao L."/>
            <person name="Xing Q."/>
            <person name="Dou J."/>
            <person name="Li Y."/>
            <person name="Mao J."/>
            <person name="Guo H."/>
            <person name="Dou H."/>
            <person name="Li T."/>
            <person name="Mu C."/>
            <person name="Jiang W."/>
            <person name="Fu Q."/>
            <person name="Fu X."/>
            <person name="Miao Y."/>
            <person name="Liu J."/>
            <person name="Yu Q."/>
            <person name="Li R."/>
            <person name="Liao H."/>
            <person name="Li X."/>
            <person name="Kong Y."/>
            <person name="Jiang Z."/>
            <person name="Chourrout D."/>
            <person name="Li R."/>
            <person name="Bao Z."/>
        </authorList>
    </citation>
    <scope>NUCLEOTIDE SEQUENCE [LARGE SCALE GENOMIC DNA]</scope>
    <source>
        <strain evidence="4 5">PY_sf001</strain>
    </source>
</reference>
<evidence type="ECO:0000256" key="3">
    <source>
        <dbReference type="ARBA" id="ARBA00023274"/>
    </source>
</evidence>
<dbReference type="PANTHER" id="PTHR21569">
    <property type="entry name" value="RIBOSOMAL PROTEIN S9"/>
    <property type="match status" value="1"/>
</dbReference>
<dbReference type="Pfam" id="PF00380">
    <property type="entry name" value="Ribosomal_S9"/>
    <property type="match status" value="1"/>
</dbReference>
<comment type="similarity">
    <text evidence="1">Belongs to the universal ribosomal protein uS9 family.</text>
</comment>
<keyword evidence="2 4" id="KW-0689">Ribosomal protein</keyword>
<dbReference type="STRING" id="6573.A0A210QIC6"/>
<dbReference type="GO" id="GO:0005763">
    <property type="term" value="C:mitochondrial small ribosomal subunit"/>
    <property type="evidence" value="ECO:0007669"/>
    <property type="project" value="TreeGrafter"/>
</dbReference>
<keyword evidence="5" id="KW-1185">Reference proteome</keyword>
<dbReference type="Proteomes" id="UP000242188">
    <property type="component" value="Unassembled WGS sequence"/>
</dbReference>
<dbReference type="InterPro" id="IPR020568">
    <property type="entry name" value="Ribosomal_Su5_D2-typ_SF"/>
</dbReference>
<dbReference type="SUPFAM" id="SSF54211">
    <property type="entry name" value="Ribosomal protein S5 domain 2-like"/>
    <property type="match status" value="1"/>
</dbReference>
<sequence>MDKLKDHTLCHEEEEFLMSFRKPLISTLVYKHMAPEVDDDGELYYPGEGSRKSCKASVKVYLNGTGKFDINGKDILYFSDLTHREQIMTPLVVCNLLGKVDVYATTIDGGPSGQSGAIRLAISKAMAAYVDETTKTRLMIAGLLTQDPRKRERDKPGQEGARRKFAWLAKTITWNTDICYGFFLLQNTGFHVKESSIVGFQTMKTQTGPAIEQVLIQPFKETILNSMS</sequence>
<evidence type="ECO:0000313" key="5">
    <source>
        <dbReference type="Proteomes" id="UP000242188"/>
    </source>
</evidence>
<dbReference type="EMBL" id="NEDP02003514">
    <property type="protein sequence ID" value="OWF48514.1"/>
    <property type="molecule type" value="Genomic_DNA"/>
</dbReference>
<keyword evidence="3" id="KW-0687">Ribonucleoprotein</keyword>
<dbReference type="InterPro" id="IPR000754">
    <property type="entry name" value="Ribosomal_uS9"/>
</dbReference>
<gene>
    <name evidence="4" type="ORF">KP79_PYT06821</name>
</gene>
<dbReference type="GO" id="GO:0006412">
    <property type="term" value="P:translation"/>
    <property type="evidence" value="ECO:0007669"/>
    <property type="project" value="InterPro"/>
</dbReference>
<name>A0A210QIC6_MIZYE</name>
<dbReference type="OrthoDB" id="10254627at2759"/>
<evidence type="ECO:0000313" key="4">
    <source>
        <dbReference type="EMBL" id="OWF48514.1"/>
    </source>
</evidence>
<evidence type="ECO:0000256" key="1">
    <source>
        <dbReference type="ARBA" id="ARBA00005251"/>
    </source>
</evidence>
<dbReference type="PANTHER" id="PTHR21569:SF1">
    <property type="entry name" value="SMALL RIBOSOMAL SUBUNIT PROTEIN US9M"/>
    <property type="match status" value="1"/>
</dbReference>